<dbReference type="PROSITE" id="PS50011">
    <property type="entry name" value="PROTEIN_KINASE_DOM"/>
    <property type="match status" value="1"/>
</dbReference>
<dbReference type="InterPro" id="IPR008271">
    <property type="entry name" value="Ser/Thr_kinase_AS"/>
</dbReference>
<feature type="compositionally biased region" description="Low complexity" evidence="7">
    <location>
        <begin position="477"/>
        <end position="501"/>
    </location>
</feature>
<evidence type="ECO:0000256" key="5">
    <source>
        <dbReference type="ARBA" id="ARBA00022840"/>
    </source>
</evidence>
<evidence type="ECO:0000256" key="4">
    <source>
        <dbReference type="ARBA" id="ARBA00022777"/>
    </source>
</evidence>
<evidence type="ECO:0000256" key="3">
    <source>
        <dbReference type="ARBA" id="ARBA00022741"/>
    </source>
</evidence>
<keyword evidence="2" id="KW-0808">Transferase</keyword>
<gene>
    <name evidence="9" type="ORF">MS3_10207</name>
</gene>
<dbReference type="PANTHER" id="PTHR11584:SF369">
    <property type="entry name" value="MITOGEN-ACTIVATED PROTEIN KINASE KINASE KINASE 19-RELATED"/>
    <property type="match status" value="1"/>
</dbReference>
<dbReference type="InterPro" id="IPR000719">
    <property type="entry name" value="Prot_kinase_dom"/>
</dbReference>
<dbReference type="PANTHER" id="PTHR11584">
    <property type="entry name" value="SERINE/THREONINE PROTEIN KINASE"/>
    <property type="match status" value="1"/>
</dbReference>
<dbReference type="GO" id="GO:0035556">
    <property type="term" value="P:intracellular signal transduction"/>
    <property type="evidence" value="ECO:0007669"/>
    <property type="project" value="UniProtKB-ARBA"/>
</dbReference>
<accession>A0A095B3C0</accession>
<sequence length="1379" mass="155012">MNVNSLKFSSSISIRIYITKKGLEEIQSDGDSPQCPVCGCVWIHIPSFDSHVKCDKPDDSDKNSDHTKCMCYLSSSEQIINQQTDNNNGQQMKSNQHDDQHQSYHRYHNQNNEQQQMNETLRFTYQPVNLNADLNLTGNMTVVNTLLPDPPFSEYNSCVSAFSLEIANGLIACDWTVRQYALQKATHLTISQVILARQCNLHSSHNNLVCSLNHHDGNCATPAKCQLYTGPDCVKIMFKLIQFLLDDPVDAIFTDALRAFRELLGYLVVYNKETQTVLQKAIGPILRRLLRFVGGQSNLWNLRNLESFLPLATRQQNDDVNKTITNCNLTNNNSSYLDVKKSASCQLNVKIDENNLTKPTNELSIALPKIPADANFRDRCNLALATLIELAKGQTGALAIGREVHSASQCLPVSGIQHMVRFVLSSAKFHATHLIGRLTVVDKLIRMHQSRRILLMQQQSQRHESLLLSSDLSIKTNPDNNSNNNSNDSSNNNNNSTDMSSPIGKSSSVVKDETNSSSSSLTTTLSLTDQSLARRHLCSTIIFARRHLLPIYPKPDNMTMCFPYHYQLQSTDAHCGDFLSRLPPPPPSSSISSAMRTIKATATDQHQHQNELNNVDYYHYTQYKANRIARRVFLTAARALLTWQSEEIFDRYDPIPPSTFNANSFIESEINRLDAPLATWFRNRLCLLLYSSHETSNVHRITKNNSWNISLSNQLPTVIKQSYATPSNTEALALSSTSSYITCPTYNKNISKIEKFNRMDEVNSSKDISSQQQRYEQQGAYNSLHPLDEELSFRNTSFSSIKIPPIPPPRRLTISNSELLIDYKKDSTRSEKDNSINGLAATVNNGDDDDDDESENTKKIKAQILKSSFARIALEPAYDLVALSESGNYSSVSEFEDDDDEDDDENEGEDQQQQQQNNLNEPIYTGRSLGSEADLQCEQVTVLRNALTRSTHQLKPLLPIPGLSFVMSSFQQTKKLPNSDEYYESVDWIRGPILGHGAFSQCYQARDVRTGLLLAVKRIRLGRNGMFSLFSSEKNKAYPSQIPEVETEVRIMLQLDHPNILRLFGAVHCVKRGFVDLFIEWMPGGSITSLLQQYGAFNESITLNYGIQLIRGLAYLHKHGILHRDLKGANLLIDSTGTVIKISDFGASARLSGEQSVAGQFQGQVIGTFSFMAPEVLRGETYGRACDIWSVGCCLVEMLTSKPPWHDARLTNRFALMFTIATSNSPPTYPKDLTTDLIAVLDACFARNPSDRPTANQLLTFNVFARLISQQQSSSKISSTLNDKNVTVVEEAENEESEDDGEGGVGSFESDSKALATSTHLKHIQHHSDKHRLQKQHNQHFDDSGLLTRRRKTRRPTLPPLNFHRKYYPHTPVVFSSFK</sequence>
<evidence type="ECO:0000256" key="1">
    <source>
        <dbReference type="ARBA" id="ARBA00022527"/>
    </source>
</evidence>
<keyword evidence="3 6" id="KW-0547">Nucleotide-binding</keyword>
<dbReference type="SUPFAM" id="SSF56112">
    <property type="entry name" value="Protein kinase-like (PK-like)"/>
    <property type="match status" value="1"/>
</dbReference>
<dbReference type="GO" id="GO:0005524">
    <property type="term" value="F:ATP binding"/>
    <property type="evidence" value="ECO:0007669"/>
    <property type="project" value="UniProtKB-UniRule"/>
</dbReference>
<feature type="domain" description="Protein kinase" evidence="8">
    <location>
        <begin position="988"/>
        <end position="1265"/>
    </location>
</feature>
<dbReference type="Gene3D" id="1.10.510.10">
    <property type="entry name" value="Transferase(Phosphotransferase) domain 1"/>
    <property type="match status" value="1"/>
</dbReference>
<dbReference type="GO" id="GO:0004674">
    <property type="term" value="F:protein serine/threonine kinase activity"/>
    <property type="evidence" value="ECO:0007669"/>
    <property type="project" value="UniProtKB-KW"/>
</dbReference>
<evidence type="ECO:0000259" key="8">
    <source>
        <dbReference type="PROSITE" id="PS50011"/>
    </source>
</evidence>
<keyword evidence="5 6" id="KW-0067">ATP-binding</keyword>
<feature type="region of interest" description="Disordered" evidence="7">
    <location>
        <begin position="827"/>
        <end position="855"/>
    </location>
</feature>
<feature type="region of interest" description="Disordered" evidence="7">
    <location>
        <begin position="472"/>
        <end position="523"/>
    </location>
</feature>
<feature type="compositionally biased region" description="Basic residues" evidence="7">
    <location>
        <begin position="1320"/>
        <end position="1338"/>
    </location>
</feature>
<feature type="compositionally biased region" description="Acidic residues" evidence="7">
    <location>
        <begin position="1290"/>
        <end position="1302"/>
    </location>
</feature>
<evidence type="ECO:0000313" key="9">
    <source>
        <dbReference type="EMBL" id="KGB41666.1"/>
    </source>
</evidence>
<dbReference type="PROSITE" id="PS00107">
    <property type="entry name" value="PROTEIN_KINASE_ATP"/>
    <property type="match status" value="1"/>
</dbReference>
<dbReference type="Pfam" id="PF00069">
    <property type="entry name" value="Pkinase"/>
    <property type="match status" value="1"/>
</dbReference>
<dbReference type="SMART" id="SM00220">
    <property type="entry name" value="S_TKc"/>
    <property type="match status" value="1"/>
</dbReference>
<feature type="region of interest" description="Disordered" evidence="7">
    <location>
        <begin position="1290"/>
        <end position="1363"/>
    </location>
</feature>
<evidence type="ECO:0000256" key="2">
    <source>
        <dbReference type="ARBA" id="ARBA00022679"/>
    </source>
</evidence>
<organism evidence="9">
    <name type="scientific">Schistosoma haematobium</name>
    <name type="common">Blood fluke</name>
    <dbReference type="NCBI Taxonomy" id="6185"/>
    <lineage>
        <taxon>Eukaryota</taxon>
        <taxon>Metazoa</taxon>
        <taxon>Spiralia</taxon>
        <taxon>Lophotrochozoa</taxon>
        <taxon>Platyhelminthes</taxon>
        <taxon>Trematoda</taxon>
        <taxon>Digenea</taxon>
        <taxon>Strigeidida</taxon>
        <taxon>Schistosomatoidea</taxon>
        <taxon>Schistosomatidae</taxon>
        <taxon>Schistosoma</taxon>
    </lineage>
</organism>
<dbReference type="InterPro" id="IPR017441">
    <property type="entry name" value="Protein_kinase_ATP_BS"/>
</dbReference>
<proteinExistence type="predicted"/>
<keyword evidence="4 9" id="KW-0418">Kinase</keyword>
<dbReference type="InterPro" id="IPR011009">
    <property type="entry name" value="Kinase-like_dom_sf"/>
</dbReference>
<feature type="binding site" evidence="6">
    <location>
        <position position="1017"/>
    </location>
    <ligand>
        <name>ATP</name>
        <dbReference type="ChEBI" id="CHEBI:30616"/>
    </ligand>
</feature>
<dbReference type="STRING" id="6185.A0A095B3C0"/>
<evidence type="ECO:0000256" key="6">
    <source>
        <dbReference type="PROSITE-ProRule" id="PRU10141"/>
    </source>
</evidence>
<feature type="region of interest" description="Disordered" evidence="7">
    <location>
        <begin position="889"/>
        <end position="917"/>
    </location>
</feature>
<protein>
    <submittedName>
        <fullName evidence="9">Mitogen-activated protein kinase kinase kinase 1</fullName>
    </submittedName>
</protein>
<keyword evidence="1" id="KW-0723">Serine/threonine-protein kinase</keyword>
<reference evidence="9" key="1">
    <citation type="journal article" date="2012" name="Nat. Genet.">
        <title>Whole-genome sequence of Schistosoma haematobium.</title>
        <authorList>
            <person name="Young N.D."/>
            <person name="Jex A.R."/>
            <person name="Li B."/>
            <person name="Liu S."/>
            <person name="Yang L."/>
            <person name="Xiong Z."/>
            <person name="Li Y."/>
            <person name="Cantacessi C."/>
            <person name="Hall R.S."/>
            <person name="Xu X."/>
            <person name="Chen F."/>
            <person name="Wu X."/>
            <person name="Zerlotini A."/>
            <person name="Oliveira G."/>
            <person name="Hofmann A."/>
            <person name="Zhang G."/>
            <person name="Fang X."/>
            <person name="Kang Y."/>
            <person name="Campbell B.E."/>
            <person name="Loukas A."/>
            <person name="Ranganathan S."/>
            <person name="Rollinson D."/>
            <person name="Rinaldi G."/>
            <person name="Brindley P.J."/>
            <person name="Yang H."/>
            <person name="Wang J."/>
            <person name="Wang J."/>
            <person name="Gasser R.B."/>
        </authorList>
    </citation>
    <scope>NUCLEOTIDE SEQUENCE [LARGE SCALE GENOMIC DNA]</scope>
</reference>
<dbReference type="EMBL" id="KL252028">
    <property type="protein sequence ID" value="KGB41666.1"/>
    <property type="molecule type" value="Genomic_DNA"/>
</dbReference>
<feature type="compositionally biased region" description="Acidic residues" evidence="7">
    <location>
        <begin position="894"/>
        <end position="910"/>
    </location>
</feature>
<evidence type="ECO:0000256" key="7">
    <source>
        <dbReference type="SAM" id="MobiDB-lite"/>
    </source>
</evidence>
<dbReference type="PROSITE" id="PS00108">
    <property type="entry name" value="PROTEIN_KINASE_ST"/>
    <property type="match status" value="1"/>
</dbReference>
<name>A0A095B3C0_SCHHA</name>